<keyword evidence="3" id="KW-0805">Transcription regulation</keyword>
<evidence type="ECO:0000259" key="8">
    <source>
        <dbReference type="PROSITE" id="PS50110"/>
    </source>
</evidence>
<dbReference type="Pfam" id="PF00072">
    <property type="entry name" value="Response_reg"/>
    <property type="match status" value="1"/>
</dbReference>
<dbReference type="InterPro" id="IPR058031">
    <property type="entry name" value="AAA_lid_NorR"/>
</dbReference>
<dbReference type="PROSITE" id="PS50045">
    <property type="entry name" value="SIGMA54_INTERACT_4"/>
    <property type="match status" value="1"/>
</dbReference>
<dbReference type="Gene3D" id="1.10.8.60">
    <property type="match status" value="1"/>
</dbReference>
<evidence type="ECO:0000256" key="5">
    <source>
        <dbReference type="PROSITE-ProRule" id="PRU00169"/>
    </source>
</evidence>
<dbReference type="GO" id="GO:0000160">
    <property type="term" value="P:phosphorelay signal transduction system"/>
    <property type="evidence" value="ECO:0007669"/>
    <property type="project" value="InterPro"/>
</dbReference>
<evidence type="ECO:0000256" key="3">
    <source>
        <dbReference type="ARBA" id="ARBA00023015"/>
    </source>
</evidence>
<proteinExistence type="predicted"/>
<dbReference type="Gene3D" id="3.40.50.2300">
    <property type="match status" value="1"/>
</dbReference>
<accession>A0A538U3U0</accession>
<dbReference type="GO" id="GO:0006355">
    <property type="term" value="P:regulation of DNA-templated transcription"/>
    <property type="evidence" value="ECO:0007669"/>
    <property type="project" value="InterPro"/>
</dbReference>
<dbReference type="SUPFAM" id="SSF52540">
    <property type="entry name" value="P-loop containing nucleoside triphosphate hydrolases"/>
    <property type="match status" value="1"/>
</dbReference>
<organism evidence="9 10">
    <name type="scientific">Eiseniibacteriota bacterium</name>
    <dbReference type="NCBI Taxonomy" id="2212470"/>
    <lineage>
        <taxon>Bacteria</taxon>
        <taxon>Candidatus Eiseniibacteriota</taxon>
    </lineage>
</organism>
<gene>
    <name evidence="9" type="ORF">E6K80_08155</name>
</gene>
<dbReference type="CDD" id="cd00009">
    <property type="entry name" value="AAA"/>
    <property type="match status" value="1"/>
</dbReference>
<evidence type="ECO:0000313" key="10">
    <source>
        <dbReference type="Proteomes" id="UP000319836"/>
    </source>
</evidence>
<dbReference type="PROSITE" id="PS00688">
    <property type="entry name" value="SIGMA54_INTERACT_3"/>
    <property type="match status" value="1"/>
</dbReference>
<dbReference type="SMART" id="SM00382">
    <property type="entry name" value="AAA"/>
    <property type="match status" value="1"/>
</dbReference>
<dbReference type="InterPro" id="IPR009057">
    <property type="entry name" value="Homeodomain-like_sf"/>
</dbReference>
<dbReference type="FunFam" id="3.40.50.300:FF:000006">
    <property type="entry name" value="DNA-binding transcriptional regulator NtrC"/>
    <property type="match status" value="1"/>
</dbReference>
<dbReference type="SUPFAM" id="SSF46689">
    <property type="entry name" value="Homeodomain-like"/>
    <property type="match status" value="1"/>
</dbReference>
<dbReference type="InterPro" id="IPR027417">
    <property type="entry name" value="P-loop_NTPase"/>
</dbReference>
<evidence type="ECO:0000313" key="9">
    <source>
        <dbReference type="EMBL" id="TMQ70560.1"/>
    </source>
</evidence>
<dbReference type="Pfam" id="PF02954">
    <property type="entry name" value="HTH_8"/>
    <property type="match status" value="1"/>
</dbReference>
<feature type="modified residue" description="4-aspartylphosphate" evidence="5">
    <location>
        <position position="144"/>
    </location>
</feature>
<dbReference type="AlphaFoldDB" id="A0A538U3U0"/>
<keyword evidence="1" id="KW-0547">Nucleotide-binding</keyword>
<dbReference type="InterPro" id="IPR025662">
    <property type="entry name" value="Sigma_54_int_dom_ATP-bd_1"/>
</dbReference>
<sequence length="564" mass="62913">MFGAIAPGARWSTCPSATAGWEFRRRRWTRSSILSSPRARPAPGWGFRSRCRSCERSEGSSPPRTIPPEARPSACRSRSRPSLRASPRSEPLKISVLVVDDELLIRKSLSKVLRAKGYAVELASTGAEGLERAATVRPHVMILDMRLPDTDGLSVLRRVRQLDPLVQVIVFTAFGDVQSAVDAMKLGACDFLRKPYEMEDIVLAVEGAARTFRQANELDLYRRQAFRQYSDNEIVGSSGPMREVRELIDKVVRSQATSVLITGESGTGKELVARAIHYRSDRASAPLMEVNCSSFHENLLENELFGHEKGAFTDASDMKKGLVELCDRGTLFLDEVADMPLATQSKLLRFIDNRSFKRVGGARDLSVDIRIVTATNKDVESEVRAGRFRGDLYFRLKVVSINLPPLHDRGEDVLVLARHFLREFARKFQKRFHEVSPDAAERLLGYAWPGNVRELRNLIERVVLLEEGEILSAEHLSPEFLGARATAPLSSTSDSLALPTLAQIEADHIGEVLRLTAGNKSRAARILGISRQGLIEKLRRLRVMDASRRQVSRNNILDPPSRTG</sequence>
<dbReference type="Pfam" id="PF25601">
    <property type="entry name" value="AAA_lid_14"/>
    <property type="match status" value="1"/>
</dbReference>
<evidence type="ECO:0000256" key="6">
    <source>
        <dbReference type="SAM" id="MobiDB-lite"/>
    </source>
</evidence>
<dbReference type="InterPro" id="IPR002197">
    <property type="entry name" value="HTH_Fis"/>
</dbReference>
<keyword evidence="5" id="KW-0597">Phosphoprotein</keyword>
<dbReference type="PROSITE" id="PS50110">
    <property type="entry name" value="RESPONSE_REGULATORY"/>
    <property type="match status" value="1"/>
</dbReference>
<dbReference type="InterPro" id="IPR001789">
    <property type="entry name" value="Sig_transdc_resp-reg_receiver"/>
</dbReference>
<reference evidence="9 10" key="1">
    <citation type="journal article" date="2019" name="Nat. Microbiol.">
        <title>Mediterranean grassland soil C-N compound turnover is dependent on rainfall and depth, and is mediated by genomically divergent microorganisms.</title>
        <authorList>
            <person name="Diamond S."/>
            <person name="Andeer P.F."/>
            <person name="Li Z."/>
            <person name="Crits-Christoph A."/>
            <person name="Burstein D."/>
            <person name="Anantharaman K."/>
            <person name="Lane K.R."/>
            <person name="Thomas B.C."/>
            <person name="Pan C."/>
            <person name="Northen T.R."/>
            <person name="Banfield J.F."/>
        </authorList>
    </citation>
    <scope>NUCLEOTIDE SEQUENCE [LARGE SCALE GENOMIC DNA]</scope>
    <source>
        <strain evidence="9">WS_10</strain>
    </source>
</reference>
<dbReference type="PROSITE" id="PS00675">
    <property type="entry name" value="SIGMA54_INTERACT_1"/>
    <property type="match status" value="1"/>
</dbReference>
<evidence type="ECO:0000256" key="2">
    <source>
        <dbReference type="ARBA" id="ARBA00022840"/>
    </source>
</evidence>
<dbReference type="GO" id="GO:0005524">
    <property type="term" value="F:ATP binding"/>
    <property type="evidence" value="ECO:0007669"/>
    <property type="project" value="UniProtKB-KW"/>
</dbReference>
<name>A0A538U3U0_UNCEI</name>
<keyword evidence="4" id="KW-0804">Transcription</keyword>
<keyword evidence="2" id="KW-0067">ATP-binding</keyword>
<feature type="compositionally biased region" description="Low complexity" evidence="6">
    <location>
        <begin position="71"/>
        <end position="86"/>
    </location>
</feature>
<dbReference type="Proteomes" id="UP000319836">
    <property type="component" value="Unassembled WGS sequence"/>
</dbReference>
<comment type="caution">
    <text evidence="9">The sequence shown here is derived from an EMBL/GenBank/DDBJ whole genome shotgun (WGS) entry which is preliminary data.</text>
</comment>
<protein>
    <submittedName>
        <fullName evidence="9">Sigma-54-dependent Fis family transcriptional regulator</fullName>
    </submittedName>
</protein>
<dbReference type="InterPro" id="IPR003593">
    <property type="entry name" value="AAA+_ATPase"/>
</dbReference>
<dbReference type="Pfam" id="PF00158">
    <property type="entry name" value="Sigma54_activat"/>
    <property type="match status" value="1"/>
</dbReference>
<dbReference type="EMBL" id="VBPA01000195">
    <property type="protein sequence ID" value="TMQ70560.1"/>
    <property type="molecule type" value="Genomic_DNA"/>
</dbReference>
<dbReference type="Gene3D" id="1.10.10.60">
    <property type="entry name" value="Homeodomain-like"/>
    <property type="match status" value="1"/>
</dbReference>
<dbReference type="InterPro" id="IPR011006">
    <property type="entry name" value="CheY-like_superfamily"/>
</dbReference>
<dbReference type="InterPro" id="IPR002078">
    <property type="entry name" value="Sigma_54_int"/>
</dbReference>
<dbReference type="InterPro" id="IPR025944">
    <property type="entry name" value="Sigma_54_int_dom_CS"/>
</dbReference>
<evidence type="ECO:0000259" key="7">
    <source>
        <dbReference type="PROSITE" id="PS50045"/>
    </source>
</evidence>
<feature type="domain" description="Response regulatory" evidence="8">
    <location>
        <begin position="95"/>
        <end position="209"/>
    </location>
</feature>
<dbReference type="PANTHER" id="PTHR32071">
    <property type="entry name" value="TRANSCRIPTIONAL REGULATORY PROTEIN"/>
    <property type="match status" value="1"/>
</dbReference>
<evidence type="ECO:0000256" key="4">
    <source>
        <dbReference type="ARBA" id="ARBA00023163"/>
    </source>
</evidence>
<feature type="region of interest" description="Disordered" evidence="6">
    <location>
        <begin position="53"/>
        <end position="86"/>
    </location>
</feature>
<dbReference type="SUPFAM" id="SSF52172">
    <property type="entry name" value="CheY-like"/>
    <property type="match status" value="1"/>
</dbReference>
<dbReference type="PRINTS" id="PR01590">
    <property type="entry name" value="HTHFIS"/>
</dbReference>
<feature type="domain" description="Sigma-54 factor interaction" evidence="7">
    <location>
        <begin position="234"/>
        <end position="464"/>
    </location>
</feature>
<evidence type="ECO:0000256" key="1">
    <source>
        <dbReference type="ARBA" id="ARBA00022741"/>
    </source>
</evidence>
<dbReference type="SMART" id="SM00448">
    <property type="entry name" value="REC"/>
    <property type="match status" value="1"/>
</dbReference>
<dbReference type="GO" id="GO:0043565">
    <property type="term" value="F:sequence-specific DNA binding"/>
    <property type="evidence" value="ECO:0007669"/>
    <property type="project" value="InterPro"/>
</dbReference>
<dbReference type="Gene3D" id="3.40.50.300">
    <property type="entry name" value="P-loop containing nucleotide triphosphate hydrolases"/>
    <property type="match status" value="1"/>
</dbReference>